<dbReference type="EMBL" id="MK250089">
    <property type="protein sequence ID" value="QDY52245.1"/>
    <property type="molecule type" value="Genomic_DNA"/>
</dbReference>
<reference evidence="1" key="1">
    <citation type="submission" date="2018-11" db="EMBL/GenBank/DDBJ databases">
        <title>A distinct lineage of giant viruses engineers rhodopsin photosystems in predatory marine eukaryotes.</title>
        <authorList>
            <person name="Needham D.M."/>
            <person name="Yoshizawa S."/>
            <person name="Hosaka T."/>
            <person name="Poirier C."/>
            <person name="Choi C.-J."/>
            <person name="Hehenberger E."/>
            <person name="Irwin N.A.T."/>
            <person name="Wilken S."/>
            <person name="Yung C.-M."/>
            <person name="Bachy C."/>
            <person name="Kurihara R."/>
            <person name="Nakajima Y."/>
            <person name="Kojima K."/>
            <person name="Kimura-Someya T."/>
            <person name="Leonard G."/>
            <person name="Malmstrom R.R."/>
            <person name="Mende D."/>
            <person name="Olson D.K."/>
            <person name="Sudo Y."/>
            <person name="Sudek S."/>
            <person name="Richards T.A."/>
            <person name="DeLong E.F."/>
            <person name="Keeling P.J."/>
            <person name="Santoro A.E."/>
            <person name="Shirouzu M."/>
            <person name="Iwasaki W."/>
            <person name="Worden A.Z."/>
        </authorList>
    </citation>
    <scope>NUCLEOTIDE SEQUENCE</scope>
</reference>
<accession>A0A5B8II75</accession>
<name>A0A5B8II75_9VIRU</name>
<evidence type="ECO:0000313" key="1">
    <source>
        <dbReference type="EMBL" id="QDY52245.1"/>
    </source>
</evidence>
<sequence>MENITISNYNSSNNSGNTVNLTLSENGNNSLVEIKIPDKNYNYGDGNSNLPKNIENTKQYLVTASSSINNSISEDFNEYYLNYDLLNNSVTWKPQISKNKDNKICNEENTFREISKEVFTLNTCINNLGINQISWNVNQDYEILESNDKQLYVDFLDKNDIDLDILFNVKYLKLNNPINLKNKIKIIKDNLGYKCIFENGENFEIFKLNHIEIDKFKFPENKGEIHFYFIGNYLKSNTIEKIKIYNENILNNHSNKNFLNLSNNKNFLNLSNDKSITINKNKIIEGDKNKFNSIFRDNYEELYYKNFNDLFIDNKLILELEGCSGNKAEITLGNNDILISNGGYNYNKNDILRIKNPYFKDTFYFKVLETNKLYKRSNKLVENIINKGHNKSNIIKYSVGKKESLFIKNLGISGSINSEVIIQIIEIKNIFSKNPKKYVLNEFIFNNTYINENKIINKIIKNNFGSQIYLQIKKSLKCKIDEDSLNLSLDCDLIND</sequence>
<proteinExistence type="predicted"/>
<gene>
    <name evidence="1" type="ORF">5_42</name>
</gene>
<organism evidence="1">
    <name type="scientific">Mimiviridae sp. ChoanoV1</name>
    <dbReference type="NCBI Taxonomy" id="2596887"/>
    <lineage>
        <taxon>Viruses</taxon>
        <taxon>Varidnaviria</taxon>
        <taxon>Bamfordvirae</taxon>
        <taxon>Nucleocytoviricota</taxon>
        <taxon>Megaviricetes</taxon>
        <taxon>Imitervirales</taxon>
        <taxon>Schizomimiviridae</taxon>
    </lineage>
</organism>
<protein>
    <submittedName>
        <fullName evidence="1">Uncharacterized protein</fullName>
    </submittedName>
</protein>